<dbReference type="EMBL" id="JACHIA010000016">
    <property type="protein sequence ID" value="MBB6072542.1"/>
    <property type="molecule type" value="Genomic_DNA"/>
</dbReference>
<evidence type="ECO:0000256" key="1">
    <source>
        <dbReference type="SAM" id="MobiDB-lite"/>
    </source>
</evidence>
<evidence type="ECO:0000313" key="3">
    <source>
        <dbReference type="Proteomes" id="UP000582837"/>
    </source>
</evidence>
<feature type="compositionally biased region" description="Basic and acidic residues" evidence="1">
    <location>
        <begin position="24"/>
        <end position="34"/>
    </location>
</feature>
<proteinExistence type="predicted"/>
<name>A0A841H3L3_9BACT</name>
<comment type="caution">
    <text evidence="2">The sequence shown here is derived from an EMBL/GenBank/DDBJ whole genome shotgun (WGS) entry which is preliminary data.</text>
</comment>
<reference evidence="2 3" key="1">
    <citation type="submission" date="2020-08" db="EMBL/GenBank/DDBJ databases">
        <title>Genomic Encyclopedia of Type Strains, Phase IV (KMG-IV): sequencing the most valuable type-strain genomes for metagenomic binning, comparative biology and taxonomic classification.</title>
        <authorList>
            <person name="Goeker M."/>
        </authorList>
    </citation>
    <scope>NUCLEOTIDE SEQUENCE [LARGE SCALE GENOMIC DNA]</scope>
    <source>
        <strain evidence="2 3">DSM 29007</strain>
    </source>
</reference>
<sequence length="34" mass="3509">MTGVPGAGFRVAPTRAGGSQFGADRADRRVSGFR</sequence>
<feature type="region of interest" description="Disordered" evidence="1">
    <location>
        <begin position="1"/>
        <end position="34"/>
    </location>
</feature>
<organism evidence="2 3">
    <name type="scientific">Longimicrobium terrae</name>
    <dbReference type="NCBI Taxonomy" id="1639882"/>
    <lineage>
        <taxon>Bacteria</taxon>
        <taxon>Pseudomonadati</taxon>
        <taxon>Gemmatimonadota</taxon>
        <taxon>Longimicrobiia</taxon>
        <taxon>Longimicrobiales</taxon>
        <taxon>Longimicrobiaceae</taxon>
        <taxon>Longimicrobium</taxon>
    </lineage>
</organism>
<protein>
    <submittedName>
        <fullName evidence="2">Uncharacterized protein</fullName>
    </submittedName>
</protein>
<keyword evidence="3" id="KW-1185">Reference proteome</keyword>
<dbReference type="AlphaFoldDB" id="A0A841H3L3"/>
<evidence type="ECO:0000313" key="2">
    <source>
        <dbReference type="EMBL" id="MBB6072542.1"/>
    </source>
</evidence>
<gene>
    <name evidence="2" type="ORF">HNQ61_004205</name>
</gene>
<dbReference type="Proteomes" id="UP000582837">
    <property type="component" value="Unassembled WGS sequence"/>
</dbReference>
<accession>A0A841H3L3</accession>